<keyword evidence="3 6" id="KW-0812">Transmembrane</keyword>
<dbReference type="InterPro" id="IPR001671">
    <property type="entry name" value="Melcrt_ACTH_rcpt"/>
</dbReference>
<keyword evidence="5 8" id="KW-0472">Membrane</keyword>
<dbReference type="SUPFAM" id="SSF81321">
    <property type="entry name" value="Family A G protein-coupled receptor-like"/>
    <property type="match status" value="1"/>
</dbReference>
<dbReference type="AlphaFoldDB" id="A7RNQ4"/>
<keyword evidence="11" id="KW-1185">Reference proteome</keyword>
<dbReference type="SMART" id="SM01381">
    <property type="entry name" value="7TM_GPCR_Srsx"/>
    <property type="match status" value="1"/>
</dbReference>
<evidence type="ECO:0000256" key="8">
    <source>
        <dbReference type="SAM" id="Phobius"/>
    </source>
</evidence>
<keyword evidence="2" id="KW-1003">Cell membrane</keyword>
<feature type="region of interest" description="Disordered" evidence="7">
    <location>
        <begin position="139"/>
        <end position="171"/>
    </location>
</feature>
<dbReference type="PhylomeDB" id="A7RNQ4"/>
<dbReference type="Proteomes" id="UP000001593">
    <property type="component" value="Unassembled WGS sequence"/>
</dbReference>
<dbReference type="eggNOG" id="KOG3656">
    <property type="taxonomic scope" value="Eukaryota"/>
</dbReference>
<feature type="transmembrane region" description="Helical" evidence="8">
    <location>
        <begin position="31"/>
        <end position="56"/>
    </location>
</feature>
<keyword evidence="6" id="KW-0297">G-protein coupled receptor</keyword>
<reference evidence="10 11" key="1">
    <citation type="journal article" date="2007" name="Science">
        <title>Sea anemone genome reveals ancestral eumetazoan gene repertoire and genomic organization.</title>
        <authorList>
            <person name="Putnam N.H."/>
            <person name="Srivastava M."/>
            <person name="Hellsten U."/>
            <person name="Dirks B."/>
            <person name="Chapman J."/>
            <person name="Salamov A."/>
            <person name="Terry A."/>
            <person name="Shapiro H."/>
            <person name="Lindquist E."/>
            <person name="Kapitonov V.V."/>
            <person name="Jurka J."/>
            <person name="Genikhovich G."/>
            <person name="Grigoriev I.V."/>
            <person name="Lucas S.M."/>
            <person name="Steele R.E."/>
            <person name="Finnerty J.R."/>
            <person name="Technau U."/>
            <person name="Martindale M.Q."/>
            <person name="Rokhsar D.S."/>
        </authorList>
    </citation>
    <scope>NUCLEOTIDE SEQUENCE [LARGE SCALE GENOMIC DNA]</scope>
    <source>
        <strain evidence="11">CH2 X CH6</strain>
    </source>
</reference>
<evidence type="ECO:0000256" key="4">
    <source>
        <dbReference type="ARBA" id="ARBA00022989"/>
    </source>
</evidence>
<dbReference type="PRINTS" id="PR00237">
    <property type="entry name" value="GPCRRHODOPSN"/>
</dbReference>
<dbReference type="InParanoid" id="A7RNQ4"/>
<dbReference type="Gene3D" id="1.20.1070.10">
    <property type="entry name" value="Rhodopsin 7-helix transmembrane proteins"/>
    <property type="match status" value="2"/>
</dbReference>
<dbReference type="GO" id="GO:0001609">
    <property type="term" value="F:G protein-coupled adenosine receptor activity"/>
    <property type="evidence" value="ECO:0000318"/>
    <property type="project" value="GO_Central"/>
</dbReference>
<dbReference type="OMA" id="MLAYITH"/>
<dbReference type="GO" id="GO:0004977">
    <property type="term" value="F:melanocortin receptor activity"/>
    <property type="evidence" value="ECO:0007669"/>
    <property type="project" value="InterPro"/>
</dbReference>
<dbReference type="CDD" id="cd00637">
    <property type="entry name" value="7tm_classA_rhodopsin-like"/>
    <property type="match status" value="1"/>
</dbReference>
<name>A7RNQ4_NEMVE</name>
<dbReference type="PRINTS" id="PR00534">
    <property type="entry name" value="MCRFAMILY"/>
</dbReference>
<dbReference type="PANTHER" id="PTHR22750">
    <property type="entry name" value="G-PROTEIN COUPLED RECEPTOR"/>
    <property type="match status" value="1"/>
</dbReference>
<protein>
    <recommendedName>
        <fullName evidence="9">G-protein coupled receptors family 1 profile domain-containing protein</fullName>
    </recommendedName>
</protein>
<evidence type="ECO:0000256" key="7">
    <source>
        <dbReference type="SAM" id="MobiDB-lite"/>
    </source>
</evidence>
<evidence type="ECO:0000313" key="10">
    <source>
        <dbReference type="EMBL" id="EDO46896.1"/>
    </source>
</evidence>
<keyword evidence="4 8" id="KW-1133">Transmembrane helix</keyword>
<dbReference type="InterPro" id="IPR000276">
    <property type="entry name" value="GPCR_Rhodpsn"/>
</dbReference>
<feature type="transmembrane region" description="Helical" evidence="8">
    <location>
        <begin position="68"/>
        <end position="90"/>
    </location>
</feature>
<feature type="transmembrane region" description="Helical" evidence="8">
    <location>
        <begin position="110"/>
        <end position="128"/>
    </location>
</feature>
<dbReference type="PROSITE" id="PS00237">
    <property type="entry name" value="G_PROTEIN_RECEP_F1_1"/>
    <property type="match status" value="1"/>
</dbReference>
<comment type="similarity">
    <text evidence="6">Belongs to the G-protein coupled receptor 1 family.</text>
</comment>
<evidence type="ECO:0000256" key="6">
    <source>
        <dbReference type="RuleBase" id="RU000688"/>
    </source>
</evidence>
<proteinExistence type="inferred from homology"/>
<dbReference type="PROSITE" id="PS50262">
    <property type="entry name" value="G_PROTEIN_RECEP_F1_2"/>
    <property type="match status" value="1"/>
</dbReference>
<evidence type="ECO:0000256" key="5">
    <source>
        <dbReference type="ARBA" id="ARBA00023136"/>
    </source>
</evidence>
<keyword evidence="6" id="KW-0807">Transducer</keyword>
<comment type="subcellular location">
    <subcellularLocation>
        <location evidence="1">Cell membrane</location>
        <topology evidence="1">Multi-pass membrane protein</topology>
    </subcellularLocation>
</comment>
<evidence type="ECO:0000256" key="1">
    <source>
        <dbReference type="ARBA" id="ARBA00004651"/>
    </source>
</evidence>
<dbReference type="InterPro" id="IPR017452">
    <property type="entry name" value="GPCR_Rhodpsn_7TM"/>
</dbReference>
<dbReference type="GO" id="GO:0007186">
    <property type="term" value="P:G protein-coupled receptor signaling pathway"/>
    <property type="evidence" value="ECO:0000318"/>
    <property type="project" value="GO_Central"/>
</dbReference>
<feature type="transmembrane region" description="Helical" evidence="8">
    <location>
        <begin position="227"/>
        <end position="247"/>
    </location>
</feature>
<dbReference type="HOGENOM" id="CLU_009579_14_1_1"/>
<dbReference type="EMBL" id="DS469523">
    <property type="protein sequence ID" value="EDO46896.1"/>
    <property type="molecule type" value="Genomic_DNA"/>
</dbReference>
<dbReference type="Pfam" id="PF00001">
    <property type="entry name" value="7tm_1"/>
    <property type="match status" value="2"/>
</dbReference>
<evidence type="ECO:0000259" key="9">
    <source>
        <dbReference type="PROSITE" id="PS50262"/>
    </source>
</evidence>
<evidence type="ECO:0000313" key="11">
    <source>
        <dbReference type="Proteomes" id="UP000001593"/>
    </source>
</evidence>
<organism evidence="10 11">
    <name type="scientific">Nematostella vectensis</name>
    <name type="common">Starlet sea anemone</name>
    <dbReference type="NCBI Taxonomy" id="45351"/>
    <lineage>
        <taxon>Eukaryota</taxon>
        <taxon>Metazoa</taxon>
        <taxon>Cnidaria</taxon>
        <taxon>Anthozoa</taxon>
        <taxon>Hexacorallia</taxon>
        <taxon>Actiniaria</taxon>
        <taxon>Edwardsiidae</taxon>
        <taxon>Nematostella</taxon>
    </lineage>
</organism>
<feature type="domain" description="G-protein coupled receptors family 1 profile" evidence="9">
    <location>
        <begin position="10"/>
        <end position="245"/>
    </location>
</feature>
<accession>A7RNQ4</accession>
<evidence type="ECO:0000256" key="2">
    <source>
        <dbReference type="ARBA" id="ARBA00022475"/>
    </source>
</evidence>
<dbReference type="STRING" id="45351.A7RNQ4"/>
<evidence type="ECO:0000256" key="3">
    <source>
        <dbReference type="ARBA" id="ARBA00022692"/>
    </source>
</evidence>
<feature type="transmembrane region" description="Helical" evidence="8">
    <location>
        <begin position="193"/>
        <end position="215"/>
    </location>
</feature>
<dbReference type="GO" id="GO:0005886">
    <property type="term" value="C:plasma membrane"/>
    <property type="evidence" value="ECO:0000318"/>
    <property type="project" value="GO_Central"/>
</dbReference>
<feature type="non-terminal residue" evidence="10">
    <location>
        <position position="1"/>
    </location>
</feature>
<keyword evidence="6" id="KW-0675">Receptor</keyword>
<gene>
    <name evidence="10" type="ORF">NEMVEDRAFT_v1g87960</name>
</gene>
<sequence>IATSLLAIAGNCIFLWTMRNSPRIHSPSNLFLANLALSDLMVGAIVQPLFTAYKVAELLQEYTCDVHIAFSFCAWTSVGVSFLTLVSVSAERYFTIFKSFENPIALREGHVYVLCTCIWTFAVLFMFLSHTTRNSAHKQTHSADDHTLQSKARSKPCHPLDTPKNKDTNNLSEKPAFYRRVVGIQSNKSVKTVALVTGLFFLCYLPTLAIMLAYITHGYSSLIKTLYSITDTVVFMNSCFNPVIYYYKNQEIRQAVKKIFCIRHKINSGL</sequence>